<evidence type="ECO:0000256" key="13">
    <source>
        <dbReference type="RuleBase" id="RU000488"/>
    </source>
</evidence>
<keyword evidence="17" id="KW-1185">Reference proteome</keyword>
<proteinExistence type="inferred from homology"/>
<protein>
    <recommendedName>
        <fullName evidence="14">ADP/ATP translocase</fullName>
    </recommendedName>
    <alternativeName>
        <fullName evidence="14">ADP,ATP carrier protein</fullName>
    </alternativeName>
</protein>
<feature type="signal peptide" evidence="15">
    <location>
        <begin position="1"/>
        <end position="19"/>
    </location>
</feature>
<evidence type="ECO:0000256" key="3">
    <source>
        <dbReference type="ARBA" id="ARBA00022448"/>
    </source>
</evidence>
<keyword evidence="4" id="KW-0050">Antiport</keyword>
<evidence type="ECO:0000256" key="7">
    <source>
        <dbReference type="ARBA" id="ARBA00022792"/>
    </source>
</evidence>
<evidence type="ECO:0000256" key="1">
    <source>
        <dbReference type="ARBA" id="ARBA00004448"/>
    </source>
</evidence>
<name>A0AAE0ABG2_9ROSI</name>
<keyword evidence="5 12" id="KW-0812">Transmembrane</keyword>
<dbReference type="InterPro" id="IPR002113">
    <property type="entry name" value="ADT_euk_type"/>
</dbReference>
<comment type="catalytic activity">
    <reaction evidence="11">
        <text>ADP(in) + ATP(out) = ADP(out) + ATP(in)</text>
        <dbReference type="Rhea" id="RHEA:34999"/>
        <dbReference type="ChEBI" id="CHEBI:30616"/>
        <dbReference type="ChEBI" id="CHEBI:456216"/>
    </reaction>
    <physiologicalReaction direction="left-to-right" evidence="11">
        <dbReference type="Rhea" id="RHEA:35000"/>
    </physiologicalReaction>
</comment>
<keyword evidence="8" id="KW-1133">Transmembrane helix</keyword>
<reference evidence="16" key="1">
    <citation type="journal article" date="2023" name="Plant J.">
        <title>Genome sequences and population genomics provide insights into the demographic history, inbreeding, and mutation load of two 'living fossil' tree species of Dipteronia.</title>
        <authorList>
            <person name="Feng Y."/>
            <person name="Comes H.P."/>
            <person name="Chen J."/>
            <person name="Zhu S."/>
            <person name="Lu R."/>
            <person name="Zhang X."/>
            <person name="Li P."/>
            <person name="Qiu J."/>
            <person name="Olsen K.M."/>
            <person name="Qiu Y."/>
        </authorList>
    </citation>
    <scope>NUCLEOTIDE SEQUENCE</scope>
    <source>
        <strain evidence="16">NBL</strain>
    </source>
</reference>
<dbReference type="GO" id="GO:0005471">
    <property type="term" value="F:ATP:ADP antiporter activity"/>
    <property type="evidence" value="ECO:0007669"/>
    <property type="project" value="UniProtKB-UniRule"/>
</dbReference>
<dbReference type="PROSITE" id="PS50920">
    <property type="entry name" value="SOLCAR"/>
    <property type="match status" value="1"/>
</dbReference>
<comment type="function">
    <text evidence="14">Catalyzes the exchange of ADP and ATP across the membrane.</text>
</comment>
<dbReference type="Gene3D" id="1.50.40.10">
    <property type="entry name" value="Mitochondrial carrier domain"/>
    <property type="match status" value="1"/>
</dbReference>
<gene>
    <name evidence="16" type="ORF">Dsin_021185</name>
</gene>
<organism evidence="16 17">
    <name type="scientific">Dipteronia sinensis</name>
    <dbReference type="NCBI Taxonomy" id="43782"/>
    <lineage>
        <taxon>Eukaryota</taxon>
        <taxon>Viridiplantae</taxon>
        <taxon>Streptophyta</taxon>
        <taxon>Embryophyta</taxon>
        <taxon>Tracheophyta</taxon>
        <taxon>Spermatophyta</taxon>
        <taxon>Magnoliopsida</taxon>
        <taxon>eudicotyledons</taxon>
        <taxon>Gunneridae</taxon>
        <taxon>Pentapetalae</taxon>
        <taxon>rosids</taxon>
        <taxon>malvids</taxon>
        <taxon>Sapindales</taxon>
        <taxon>Sapindaceae</taxon>
        <taxon>Hippocastanoideae</taxon>
        <taxon>Acereae</taxon>
        <taxon>Dipteronia</taxon>
    </lineage>
</organism>
<evidence type="ECO:0000256" key="10">
    <source>
        <dbReference type="ARBA" id="ARBA00023136"/>
    </source>
</evidence>
<dbReference type="SUPFAM" id="SSF103506">
    <property type="entry name" value="Mitochondrial carrier"/>
    <property type="match status" value="1"/>
</dbReference>
<comment type="caution">
    <text evidence="16">The sequence shown here is derived from an EMBL/GenBank/DDBJ whole genome shotgun (WGS) entry which is preliminary data.</text>
</comment>
<keyword evidence="3 13" id="KW-0813">Transport</keyword>
<feature type="chain" id="PRO_5042146482" description="ADP/ATP translocase" evidence="15">
    <location>
        <begin position="20"/>
        <end position="130"/>
    </location>
</feature>
<dbReference type="Pfam" id="PF00153">
    <property type="entry name" value="Mito_carr"/>
    <property type="match status" value="1"/>
</dbReference>
<evidence type="ECO:0000256" key="14">
    <source>
        <dbReference type="RuleBase" id="RU368008"/>
    </source>
</evidence>
<evidence type="ECO:0000256" key="6">
    <source>
        <dbReference type="ARBA" id="ARBA00022737"/>
    </source>
</evidence>
<keyword evidence="6" id="KW-0677">Repeat</keyword>
<evidence type="ECO:0000313" key="17">
    <source>
        <dbReference type="Proteomes" id="UP001281410"/>
    </source>
</evidence>
<keyword evidence="9" id="KW-0496">Mitochondrion</keyword>
<dbReference type="GO" id="GO:1990544">
    <property type="term" value="P:mitochondrial ATP transmembrane transport"/>
    <property type="evidence" value="ECO:0007669"/>
    <property type="project" value="InterPro"/>
</dbReference>
<dbReference type="PANTHER" id="PTHR45635">
    <property type="entry name" value="ADP,ATP CARRIER PROTEIN 1-RELATED-RELATED"/>
    <property type="match status" value="1"/>
</dbReference>
<comment type="subunit">
    <text evidence="14">Monomer.</text>
</comment>
<evidence type="ECO:0000256" key="12">
    <source>
        <dbReference type="PROSITE-ProRule" id="PRU00282"/>
    </source>
</evidence>
<evidence type="ECO:0000313" key="16">
    <source>
        <dbReference type="EMBL" id="KAK3207139.1"/>
    </source>
</evidence>
<keyword evidence="10 12" id="KW-0472">Membrane</keyword>
<sequence>MRIALMPSVQLLFALLGLQNNPVAGPMANYALNIICAKLPTYPMDTVCRRMMMRSGEAVKYKNCWNAFSQILKNDGVKSLYKGAGAEVLRMPLYIGVSWLLLELSLMIWPHKGRFTSKRKNGGNDSNNSH</sequence>
<dbReference type="PANTHER" id="PTHR45635:SF14">
    <property type="entry name" value="ADP_ATP TRANSLOCASE"/>
    <property type="match status" value="1"/>
</dbReference>
<dbReference type="EMBL" id="JANJYJ010000006">
    <property type="protein sequence ID" value="KAK3207139.1"/>
    <property type="molecule type" value="Genomic_DNA"/>
</dbReference>
<dbReference type="InterPro" id="IPR023395">
    <property type="entry name" value="MCP_dom_sf"/>
</dbReference>
<evidence type="ECO:0000256" key="11">
    <source>
        <dbReference type="ARBA" id="ARBA00024143"/>
    </source>
</evidence>
<dbReference type="InterPro" id="IPR018108">
    <property type="entry name" value="MCP_transmembrane"/>
</dbReference>
<evidence type="ECO:0000256" key="15">
    <source>
        <dbReference type="SAM" id="SignalP"/>
    </source>
</evidence>
<accession>A0AAE0ABG2</accession>
<dbReference type="AlphaFoldDB" id="A0AAE0ABG2"/>
<comment type="subcellular location">
    <subcellularLocation>
        <location evidence="14">Membrane</location>
        <topology evidence="14">Multi-pass membrane protein</topology>
    </subcellularLocation>
    <subcellularLocation>
        <location evidence="1">Mitochondrion inner membrane</location>
        <topology evidence="1">Multi-pass membrane protein</topology>
    </subcellularLocation>
</comment>
<dbReference type="GO" id="GO:0140021">
    <property type="term" value="P:mitochondrial ADP transmembrane transport"/>
    <property type="evidence" value="ECO:0007669"/>
    <property type="project" value="InterPro"/>
</dbReference>
<dbReference type="Proteomes" id="UP001281410">
    <property type="component" value="Unassembled WGS sequence"/>
</dbReference>
<feature type="repeat" description="Solcar" evidence="12">
    <location>
        <begin position="20"/>
        <end position="108"/>
    </location>
</feature>
<dbReference type="GO" id="GO:0005743">
    <property type="term" value="C:mitochondrial inner membrane"/>
    <property type="evidence" value="ECO:0007669"/>
    <property type="project" value="UniProtKB-SubCell"/>
</dbReference>
<keyword evidence="15" id="KW-0732">Signal</keyword>
<evidence type="ECO:0000256" key="9">
    <source>
        <dbReference type="ARBA" id="ARBA00023128"/>
    </source>
</evidence>
<comment type="similarity">
    <text evidence="2 13">Belongs to the mitochondrial carrier (TC 2.A.29) family.</text>
</comment>
<evidence type="ECO:0000256" key="5">
    <source>
        <dbReference type="ARBA" id="ARBA00022692"/>
    </source>
</evidence>
<evidence type="ECO:0000256" key="4">
    <source>
        <dbReference type="ARBA" id="ARBA00022449"/>
    </source>
</evidence>
<keyword evidence="7" id="KW-0999">Mitochondrion inner membrane</keyword>
<evidence type="ECO:0000256" key="2">
    <source>
        <dbReference type="ARBA" id="ARBA00006375"/>
    </source>
</evidence>
<evidence type="ECO:0000256" key="8">
    <source>
        <dbReference type="ARBA" id="ARBA00022989"/>
    </source>
</evidence>